<gene>
    <name evidence="1" type="ORF">MJO28_015496</name>
</gene>
<reference evidence="2" key="1">
    <citation type="journal article" date="2018" name="BMC Genomics">
        <title>Genomic insights into host adaptation between the wheat stripe rust pathogen (Puccinia striiformis f. sp. tritici) and the barley stripe rust pathogen (Puccinia striiformis f. sp. hordei).</title>
        <authorList>
            <person name="Xia C."/>
            <person name="Wang M."/>
            <person name="Yin C."/>
            <person name="Cornejo O.E."/>
            <person name="Hulbert S.H."/>
            <person name="Chen X."/>
        </authorList>
    </citation>
    <scope>NUCLEOTIDE SEQUENCE [LARGE SCALE GENOMIC DNA]</scope>
    <source>
        <strain evidence="2">93-210</strain>
    </source>
</reference>
<protein>
    <submittedName>
        <fullName evidence="1">Uncharacterized protein</fullName>
    </submittedName>
</protein>
<name>A0ACC0DPY4_9BASI</name>
<comment type="caution">
    <text evidence="1">The sequence shown here is derived from an EMBL/GenBank/DDBJ whole genome shotgun (WGS) entry which is preliminary data.</text>
</comment>
<dbReference type="EMBL" id="CM045881">
    <property type="protein sequence ID" value="KAI7936597.1"/>
    <property type="molecule type" value="Genomic_DNA"/>
</dbReference>
<proteinExistence type="predicted"/>
<organism evidence="1 2">
    <name type="scientific">Puccinia striiformis f. sp. tritici</name>
    <dbReference type="NCBI Taxonomy" id="168172"/>
    <lineage>
        <taxon>Eukaryota</taxon>
        <taxon>Fungi</taxon>
        <taxon>Dikarya</taxon>
        <taxon>Basidiomycota</taxon>
        <taxon>Pucciniomycotina</taxon>
        <taxon>Pucciniomycetes</taxon>
        <taxon>Pucciniales</taxon>
        <taxon>Pucciniaceae</taxon>
        <taxon>Puccinia</taxon>
    </lineage>
</organism>
<evidence type="ECO:0000313" key="1">
    <source>
        <dbReference type="EMBL" id="KAI7936597.1"/>
    </source>
</evidence>
<dbReference type="Proteomes" id="UP001060170">
    <property type="component" value="Chromosome 17"/>
</dbReference>
<accession>A0ACC0DPY4</accession>
<sequence length="318" mass="36273">MYLELPTSSNFAVRKRTLCLERTLYRKRTLYLERTLYLKRTLHLKRTLYLKQTLYRKRTLYLKQTLYPDSCWTRHHHYYNQEKKRNLKMSHQQNTNNESTSTTPSGKPIPPRQRKIALLGSRSVGKSSLAVQFVDEHFVESYYPTIEHTFSKTVELNGRLFNLEILDTAGHDEFTILDSRQAIGLDGWALVYSINSRTSFDMVAIIRDKILGFIGAEHVPMVLIANKSDLESQRQISTEEGQSLAAEWKCGFAEASARSGENVMNGFLLALIEVEKELNPDETPKSSGISSNSKQSSSNLDKSSNGTGHDKNSKCLIV</sequence>
<evidence type="ECO:0000313" key="2">
    <source>
        <dbReference type="Proteomes" id="UP001060170"/>
    </source>
</evidence>
<reference evidence="2" key="2">
    <citation type="journal article" date="2018" name="Mol. Plant Microbe Interact.">
        <title>Genome sequence resources for the wheat stripe rust pathogen (Puccinia striiformis f. sp. tritici) and the barley stripe rust pathogen (Puccinia striiformis f. sp. hordei).</title>
        <authorList>
            <person name="Xia C."/>
            <person name="Wang M."/>
            <person name="Yin C."/>
            <person name="Cornejo O.E."/>
            <person name="Hulbert S.H."/>
            <person name="Chen X."/>
        </authorList>
    </citation>
    <scope>NUCLEOTIDE SEQUENCE [LARGE SCALE GENOMIC DNA]</scope>
    <source>
        <strain evidence="2">93-210</strain>
    </source>
</reference>
<reference evidence="1 2" key="3">
    <citation type="journal article" date="2022" name="Microbiol. Spectr.">
        <title>Folding features and dynamics of 3D genome architecture in plant fungal pathogens.</title>
        <authorList>
            <person name="Xia C."/>
        </authorList>
    </citation>
    <scope>NUCLEOTIDE SEQUENCE [LARGE SCALE GENOMIC DNA]</scope>
    <source>
        <strain evidence="1 2">93-210</strain>
    </source>
</reference>
<keyword evidence="2" id="KW-1185">Reference proteome</keyword>